<accession>Q556H6</accession>
<dbReference type="GeneID" id="8619272"/>
<dbReference type="RefSeq" id="XP_644386.1">
    <property type="nucleotide sequence ID" value="XM_639294.1"/>
</dbReference>
<dbReference type="SMR" id="Q556H6"/>
<protein>
    <submittedName>
        <fullName evidence="1">Uncharacterized protein</fullName>
    </submittedName>
</protein>
<dbReference type="dictyBase" id="DDB_G0274055"/>
<reference evidence="1" key="3">
    <citation type="submission" date="2009-08" db="EMBL/GenBank/DDBJ databases">
        <authorList>
            <consortium name="The Dictyostelium discoideum Sequencing Consortium"/>
            <person name="Eichinger L."/>
            <person name="Pachebat J.A."/>
            <person name="Gloeckner G."/>
            <person name="Rajandream M.-A."/>
            <person name="Sucgang R."/>
            <person name="Song J."/>
            <person name="Cox E.C."/>
            <person name="Tunggal B."/>
            <person name="Szafranski K."/>
            <person name="Konfortov B.A."/>
            <person name="Farbrother P."/>
            <person name="Bankier A.T."/>
            <person name="Lehmann R."/>
            <person name="Hamlin N."/>
            <person name="Xu Q."/>
            <person name="Davies R."/>
            <person name="Gaudet P."/>
            <person name="Fey P."/>
            <person name="Pilcher K."/>
            <person name="Chen G."/>
            <person name="Saunders D."/>
            <person name="Sodergren E."/>
            <person name="Davis P."/>
            <person name="Nie X."/>
            <person name="Kerhornou A."/>
            <person name="Hemphill L."/>
            <person name="Bason N."/>
            <person name="Berriman M."/>
            <person name="Desany B."/>
            <person name="Churcher C."/>
            <person name="Cooper J."/>
            <person name="van Driessche N."/>
            <person name="Cronin A."/>
            <person name="Goodhead I."/>
            <person name="Muzny D."/>
            <person name="Hall N."/>
            <person name="Harper D."/>
            <person name="Lindsay R."/>
            <person name="Hauser H."/>
            <person name="James K."/>
            <person name="Quiles M."/>
            <person name="Buchrieser C."/>
            <person name="Wardroper A."/>
            <person name="Thangavelu M."/>
            <person name="Johnson D."/>
            <person name="Knights A."/>
            <person name="Loulseged H."/>
            <person name="Mungall K."/>
            <person name="Price C."/>
            <person name="Ma J."/>
            <person name="Quail M."/>
            <person name="Hernandez J."/>
            <person name="Rabbinowitsch E."/>
            <person name="Steffen D."/>
            <person name="Sanders M."/>
            <person name="Weinstock G."/>
            <person name="Sharp S."/>
            <person name="Just E."/>
            <person name="Shaulsky G."/>
            <person name="Simmonds M."/>
            <person name="Tivey A."/>
            <person name="White B."/>
            <person name="Walker D."/>
            <person name="Woodward J."/>
            <person name="Winckler T."/>
            <person name="Schleicher M."/>
            <person name="Rosenthal A."/>
            <person name="Rivero F."/>
            <person name="Chisholm R.L."/>
            <person name="Gibbs R."/>
            <person name="Loomis W.F."/>
            <person name="Platzer M."/>
            <person name="Kay R.R."/>
            <person name="Williams J."/>
            <person name="Dear P.H."/>
            <person name="Noegel A.A."/>
            <person name="Barrell B."/>
            <person name="Kuspa A."/>
        </authorList>
    </citation>
    <scope>NUCLEOTIDE SEQUENCE</scope>
    <source>
        <strain evidence="1">AX4</strain>
    </source>
</reference>
<proteinExistence type="predicted"/>
<comment type="caution">
    <text evidence="1">The sequence shown here is derived from an EMBL/GenBank/DDBJ whole genome shotgun (WGS) entry which is preliminary data.</text>
</comment>
<accession>Q86K23</accession>
<dbReference type="RefSeq" id="XP_645027.1">
    <property type="nucleotide sequence ID" value="XM_639935.1"/>
</dbReference>
<evidence type="ECO:0000313" key="2">
    <source>
        <dbReference type="EMBL" id="EAL70961.1"/>
    </source>
</evidence>
<name>Q556H6_DICDI</name>
<dbReference type="VEuPathDB" id="AmoebaDB:DDB_G0272648"/>
<dbReference type="PaxDb" id="44689-DDB0167959"/>
<dbReference type="GeneID" id="8618704"/>
<dbReference type="EMBL" id="AAFI02000011">
    <property type="protein sequence ID" value="EAL70461.1"/>
    <property type="molecule type" value="Genomic_DNA"/>
</dbReference>
<reference evidence="1 3" key="2">
    <citation type="journal article" date="2005" name="Nature">
        <title>The genome of the social amoeba Dictyostelium discoideum.</title>
        <authorList>
            <consortium name="The Dictyostelium discoideum Sequencing Consortium"/>
            <person name="Eichinger L."/>
            <person name="Pachebat J.A."/>
            <person name="Glockner G."/>
            <person name="Rajandream M.A."/>
            <person name="Sucgang R."/>
            <person name="Berriman M."/>
            <person name="Song J."/>
            <person name="Olsen R."/>
            <person name="Szafranski K."/>
            <person name="Xu Q."/>
            <person name="Tunggal B."/>
            <person name="Kummerfeld S."/>
            <person name="Madera M."/>
            <person name="Konfortov B.A."/>
            <person name="Rivero F."/>
            <person name="Bankier A.T."/>
            <person name="Lehmann R."/>
            <person name="Hamlin N."/>
            <person name="Davies R."/>
            <person name="Gaudet P."/>
            <person name="Fey P."/>
            <person name="Pilcher K."/>
            <person name="Chen G."/>
            <person name="Saunders D."/>
            <person name="Sodergren E."/>
            <person name="Davis P."/>
            <person name="Kerhornou A."/>
            <person name="Nie X."/>
            <person name="Hall N."/>
            <person name="Anjard C."/>
            <person name="Hemphill L."/>
            <person name="Bason N."/>
            <person name="Farbrother P."/>
            <person name="Desany B."/>
            <person name="Just E."/>
            <person name="Morio T."/>
            <person name="Rost R."/>
            <person name="Churcher C."/>
            <person name="Cooper J."/>
            <person name="Haydock S."/>
            <person name="van Driessche N."/>
            <person name="Cronin A."/>
            <person name="Goodhead I."/>
            <person name="Muzny D."/>
            <person name="Mourier T."/>
            <person name="Pain A."/>
            <person name="Lu M."/>
            <person name="Harper D."/>
            <person name="Lindsay R."/>
            <person name="Hauser H."/>
            <person name="James K."/>
            <person name="Quiles M."/>
            <person name="Madan Babu M."/>
            <person name="Saito T."/>
            <person name="Buchrieser C."/>
            <person name="Wardroper A."/>
            <person name="Felder M."/>
            <person name="Thangavelu M."/>
            <person name="Johnson D."/>
            <person name="Knights A."/>
            <person name="Loulseged H."/>
            <person name="Mungall K."/>
            <person name="Oliver K."/>
            <person name="Price C."/>
            <person name="Quail M.A."/>
            <person name="Urushihara H."/>
            <person name="Hernandez J."/>
            <person name="Rabbinowitsch E."/>
            <person name="Steffen D."/>
            <person name="Sanders M."/>
            <person name="Ma J."/>
            <person name="Kohara Y."/>
            <person name="Sharp S."/>
            <person name="Simmonds M."/>
            <person name="Spiegler S."/>
            <person name="Tivey A."/>
            <person name="Sugano S."/>
            <person name="White B."/>
            <person name="Walker D."/>
            <person name="Woodward J."/>
            <person name="Winckler T."/>
            <person name="Tanaka Y."/>
            <person name="Shaulsky G."/>
            <person name="Schleicher M."/>
            <person name="Weinstock G."/>
            <person name="Rosenthal A."/>
            <person name="Cox E.C."/>
            <person name="Chisholm R.L."/>
            <person name="Gibbs R."/>
            <person name="Loomis W.F."/>
            <person name="Platzer M."/>
            <person name="Kay R.R."/>
            <person name="Williams J."/>
            <person name="Dear P.H."/>
            <person name="Noegel A.A."/>
            <person name="Barrell B."/>
            <person name="Kuspa A."/>
        </authorList>
    </citation>
    <scope>NUCLEOTIDE SEQUENCE [LARGE SCALE GENOMIC DNA]</scope>
    <source>
        <strain evidence="1 3">AX4</strain>
    </source>
</reference>
<sequence>MISFSKNFNNFISKCRFYTKSNNISELNSLFPKIEFINNNETEQPFYRLKKPLDVEVPRIGCNPLKRLDKNLTRPIKQLLIVSNDENNKNECFKFMTQIGDLKLSLDINSLFFDNKDNSKLILNSVLNQLTKIPIIISNDSNSSDKIIEFLENESNPIFPFVVLNSPNKDIKKFRNLSDTFLILKNNNNKSNNINLVETIILDSNNSNDKILEIIKKRFEDEM</sequence>
<dbReference type="dictyBase" id="DDB_G0272648"/>
<dbReference type="AlphaFoldDB" id="Q556H6"/>
<keyword evidence="3" id="KW-1185">Reference proteome</keyword>
<evidence type="ECO:0000313" key="1">
    <source>
        <dbReference type="EMBL" id="EAL70461.1"/>
    </source>
</evidence>
<dbReference type="eggNOG" id="ENOG502RI2K">
    <property type="taxonomic scope" value="Eukaryota"/>
</dbReference>
<dbReference type="Proteomes" id="UP000002195">
    <property type="component" value="Unassembled WGS sequence"/>
</dbReference>
<organism evidence="1 3">
    <name type="scientific">Dictyostelium discoideum</name>
    <name type="common">Social amoeba</name>
    <dbReference type="NCBI Taxonomy" id="44689"/>
    <lineage>
        <taxon>Eukaryota</taxon>
        <taxon>Amoebozoa</taxon>
        <taxon>Evosea</taxon>
        <taxon>Eumycetozoa</taxon>
        <taxon>Dictyostelia</taxon>
        <taxon>Dictyosteliales</taxon>
        <taxon>Dictyosteliaceae</taxon>
        <taxon>Dictyostelium</taxon>
    </lineage>
</organism>
<dbReference type="EMBL" id="AAFI02000009">
    <property type="protein sequence ID" value="EAL70961.1"/>
    <property type="molecule type" value="Genomic_DNA"/>
</dbReference>
<dbReference type="KEGG" id="ddi:DDB_G0272648"/>
<reference evidence="1 3" key="1">
    <citation type="journal article" date="2002" name="Nature">
        <title>Sequence and analysis of chromosome 2 of Dictyostelium discoideum.</title>
        <authorList>
            <consortium name="Dictyostelium Genome Sequencing Consortium"/>
            <person name="Glockner G."/>
            <person name="Eichinger L."/>
            <person name="Szafranski K."/>
            <person name="Pachebat J.A."/>
            <person name="Bankier A.T."/>
            <person name="Dear P.H."/>
            <person name="Lehmann R."/>
            <person name="Baumgart C."/>
            <person name="Parra G."/>
            <person name="Abril J.F."/>
            <person name="Guigo R."/>
            <person name="Kumpf K."/>
            <person name="Tunggal B."/>
            <person name="Cox E."/>
            <person name="Quail M.A."/>
            <person name="Platzer M."/>
            <person name="Rosenthal A."/>
            <person name="Noegel A.A."/>
        </authorList>
    </citation>
    <scope>NUCLEOTIDE SEQUENCE [LARGE SCALE GENOMIC DNA]</scope>
    <source>
        <strain evidence="1 3">AX4</strain>
    </source>
</reference>
<dbReference type="KEGG" id="ddi:DDB_G0274055"/>
<dbReference type="HOGENOM" id="CLU_1242052_0_0_1"/>
<evidence type="ECO:0000313" key="3">
    <source>
        <dbReference type="Proteomes" id="UP000002195"/>
    </source>
</evidence>
<dbReference type="OMA" id="NETEQPF"/>
<gene>
    <name evidence="2" type="ORF">DDB_G0272648</name>
    <name evidence="1" type="ORF">DDB_G0274055</name>
</gene>